<dbReference type="GO" id="GO:0000785">
    <property type="term" value="C:chromatin"/>
    <property type="evidence" value="ECO:0007669"/>
    <property type="project" value="TreeGrafter"/>
</dbReference>
<feature type="compositionally biased region" description="Polar residues" evidence="2">
    <location>
        <begin position="43"/>
        <end position="55"/>
    </location>
</feature>
<dbReference type="Pfam" id="PF08514">
    <property type="entry name" value="STAG"/>
    <property type="match status" value="1"/>
</dbReference>
<dbReference type="Proteomes" id="UP000038009">
    <property type="component" value="Unassembled WGS sequence"/>
</dbReference>
<name>A0A0N0P719_LEPSE</name>
<evidence type="ECO:0000259" key="3">
    <source>
        <dbReference type="PROSITE" id="PS51425"/>
    </source>
</evidence>
<evidence type="ECO:0000256" key="1">
    <source>
        <dbReference type="SAM" id="Coils"/>
    </source>
</evidence>
<keyword evidence="5" id="KW-1185">Reference proteome</keyword>
<dbReference type="SUPFAM" id="SSF48371">
    <property type="entry name" value="ARM repeat"/>
    <property type="match status" value="1"/>
</dbReference>
<dbReference type="PANTHER" id="PTHR11199">
    <property type="entry name" value="STROMAL ANTIGEN"/>
    <property type="match status" value="1"/>
</dbReference>
<sequence>MPATRAKAGKGSGGRKGSSSTAAAAKEEESYDIASLPLDDAAGSTSSHMSLSPSQKRSKKELPQSSTSVTSVGERTSPAPEQQQQPALGETAETSLAESSLQSLIDGAAPAEATDRILAVYRGGDKEQALCAILNVLAKASGVAEVELDANALVDGVEIRPLLEELYSRVTEDSEAYLLVNKDVKYRRFRRAFPEWCAVLVHDAFASDVLLDAAFLPVLSQWMIAMSESKSRAFRHTATSALLAFVHALSSVVADLQNQLALLRAKKDIAAVQRKRDDVVEWRDHLFSQAVHQRLRDVAPDIRLAGFQALRRWILEFPDEFMTNKYLRYLGMPLHDKRSELRAEALDTILQALAHVPDAYGRMHLFLQYFTARLVELSNDVDVRCTELAIRVVAMMVRGDSDVPEGSELLTNEKIDHVLLTLFDERPTVRAAAGILLKVFIHCRTAGEESEAEQISVATELLCSFAATLRAQYREAMPEKYLIDALWTPERPPALLVEYQPILVTAQSDKPLDAVVGVQLLAALLLKIQGKLTLGPLPKDDRRGGSKKVSLKVKEETEALQRRLSEEAALALCTILEVHRGSEDVLQGCALLCAALDMSTFSSQRHHTALSALLIELRKAMLMSSCISAETRECLVKAWYQLAFTDYPLRTEAQAHLQEFLKNVFGHFTRVTGKPRSHSREDMEEVLAVWGRMNLASALVPTREHWAAIHAALRADLCVQPSSALTVMDATLAMMVVGTAVNSLLWQVKAYNESAEAAVPLEELRQNTKDLITAVLQFQVEVEERSQSAVPATTFSGPGASENVAQRMVPIVEVFVSLCDLLAMPYYQLSQVQQETLVRLLRGLHEQTSTELRTAQDFLKLHVQDHCARQQQQQGGAGRSPQTNVPAAAGLEELVAARRTCSCLEALQLRLVTSVARLFLFKRLDGNALAAPFLLLWTQSPSKAVADTFKTLFHTLRDRLNDDGFSLERDVVMAAYSNCVEVGATPVSVEALSQIGIKLASLHFIGSDRFYACCPAMVHFGAAFATSTDPMLLQAIVPYASKLRPVDALHVLRDQLSKSDIFAEASNAYVRAFVAALRRAAKLEDSNSTTTLMASNGGTKRQRAVGGPTELAVEEGMLAAIAQGLPDDAVAVGRAGGARGQRISVASRVVTADGWHVAANGVSQDSDEVMEVRRSQGGQQPQPQLQQNAAATRSHRSIVNLPTSQETALSALADGLDSGEVFVGTEEFE</sequence>
<dbReference type="GO" id="GO:0007062">
    <property type="term" value="P:sister chromatid cohesion"/>
    <property type="evidence" value="ECO:0007669"/>
    <property type="project" value="UniProtKB-ARBA"/>
</dbReference>
<dbReference type="InterPro" id="IPR011989">
    <property type="entry name" value="ARM-like"/>
</dbReference>
<dbReference type="InterPro" id="IPR020839">
    <property type="entry name" value="SCD"/>
</dbReference>
<reference evidence="4 5" key="1">
    <citation type="journal article" date="2015" name="PLoS Pathog.">
        <title>Leptomonas seymouri: Adaptations to the Dixenous Life Cycle Analyzed by Genome Sequencing, Transcriptome Profiling and Co-infection with Leishmania donovani.</title>
        <authorList>
            <person name="Kraeva N."/>
            <person name="Butenko A."/>
            <person name="Hlavacova J."/>
            <person name="Kostygov A."/>
            <person name="Myskova J."/>
            <person name="Grybchuk D."/>
            <person name="Lestinova T."/>
            <person name="Votypka J."/>
            <person name="Volf P."/>
            <person name="Opperdoes F."/>
            <person name="Flegontov P."/>
            <person name="Lukes J."/>
            <person name="Yurchenko V."/>
        </authorList>
    </citation>
    <scope>NUCLEOTIDE SEQUENCE [LARGE SCALE GENOMIC DNA]</scope>
    <source>
        <strain evidence="4 5">ATCC 30220</strain>
    </source>
</reference>
<dbReference type="EMBL" id="LJSK01000056">
    <property type="protein sequence ID" value="KPI88269.1"/>
    <property type="molecule type" value="Genomic_DNA"/>
</dbReference>
<feature type="domain" description="SCD" evidence="3">
    <location>
        <begin position="291"/>
        <end position="377"/>
    </location>
</feature>
<dbReference type="GO" id="GO:0003682">
    <property type="term" value="F:chromatin binding"/>
    <property type="evidence" value="ECO:0007669"/>
    <property type="project" value="TreeGrafter"/>
</dbReference>
<keyword evidence="1" id="KW-0175">Coiled coil</keyword>
<dbReference type="AlphaFoldDB" id="A0A0N0P719"/>
<feature type="coiled-coil region" evidence="1">
    <location>
        <begin position="246"/>
        <end position="273"/>
    </location>
</feature>
<dbReference type="PROSITE" id="PS51425">
    <property type="entry name" value="SCD"/>
    <property type="match status" value="1"/>
</dbReference>
<proteinExistence type="predicted"/>
<dbReference type="Pfam" id="PF24571">
    <property type="entry name" value="HEAT_SCC3-SA"/>
    <property type="match status" value="1"/>
</dbReference>
<feature type="compositionally biased region" description="Polar residues" evidence="2">
    <location>
        <begin position="63"/>
        <end position="101"/>
    </location>
</feature>
<dbReference type="GO" id="GO:0005634">
    <property type="term" value="C:nucleus"/>
    <property type="evidence" value="ECO:0007669"/>
    <property type="project" value="TreeGrafter"/>
</dbReference>
<dbReference type="VEuPathDB" id="TriTrypDB:Lsey_0056_0080"/>
<gene>
    <name evidence="4" type="ORF">ABL78_2631</name>
</gene>
<dbReference type="InterPro" id="IPR056396">
    <property type="entry name" value="HEAT_SCC3-SA"/>
</dbReference>
<evidence type="ECO:0000313" key="5">
    <source>
        <dbReference type="Proteomes" id="UP000038009"/>
    </source>
</evidence>
<dbReference type="InterPro" id="IPR016024">
    <property type="entry name" value="ARM-type_fold"/>
</dbReference>
<dbReference type="OMA" id="EAMPEKY"/>
<comment type="caution">
    <text evidence="4">The sequence shown here is derived from an EMBL/GenBank/DDBJ whole genome shotgun (WGS) entry which is preliminary data.</text>
</comment>
<dbReference type="Gene3D" id="1.25.10.10">
    <property type="entry name" value="Leucine-rich Repeat Variant"/>
    <property type="match status" value="1"/>
</dbReference>
<dbReference type="InterPro" id="IPR013721">
    <property type="entry name" value="STAG"/>
</dbReference>
<dbReference type="InterPro" id="IPR039662">
    <property type="entry name" value="Cohesin_Scc3/SA"/>
</dbReference>
<feature type="region of interest" description="Disordered" evidence="2">
    <location>
        <begin position="1"/>
        <end position="101"/>
    </location>
</feature>
<dbReference type="Pfam" id="PF21581">
    <property type="entry name" value="SCD"/>
    <property type="match status" value="1"/>
</dbReference>
<evidence type="ECO:0000256" key="2">
    <source>
        <dbReference type="SAM" id="MobiDB-lite"/>
    </source>
</evidence>
<accession>A0A0N0P719</accession>
<dbReference type="GO" id="GO:0008278">
    <property type="term" value="C:cohesin complex"/>
    <property type="evidence" value="ECO:0007669"/>
    <property type="project" value="TreeGrafter"/>
</dbReference>
<dbReference type="OrthoDB" id="498590at2759"/>
<evidence type="ECO:0000313" key="4">
    <source>
        <dbReference type="EMBL" id="KPI88269.1"/>
    </source>
</evidence>
<protein>
    <recommendedName>
        <fullName evidence="3">SCD domain-containing protein</fullName>
    </recommendedName>
</protein>
<organism evidence="4 5">
    <name type="scientific">Leptomonas seymouri</name>
    <dbReference type="NCBI Taxonomy" id="5684"/>
    <lineage>
        <taxon>Eukaryota</taxon>
        <taxon>Discoba</taxon>
        <taxon>Euglenozoa</taxon>
        <taxon>Kinetoplastea</taxon>
        <taxon>Metakinetoplastina</taxon>
        <taxon>Trypanosomatida</taxon>
        <taxon>Trypanosomatidae</taxon>
        <taxon>Leishmaniinae</taxon>
        <taxon>Leptomonas</taxon>
    </lineage>
</organism>
<dbReference type="PANTHER" id="PTHR11199:SF0">
    <property type="entry name" value="LD34181P-RELATED"/>
    <property type="match status" value="1"/>
</dbReference>